<feature type="transmembrane region" description="Helical" evidence="6">
    <location>
        <begin position="64"/>
        <end position="85"/>
    </location>
</feature>
<keyword evidence="5 6" id="KW-0472">Membrane</keyword>
<evidence type="ECO:0000256" key="4">
    <source>
        <dbReference type="ARBA" id="ARBA00022989"/>
    </source>
</evidence>
<dbReference type="Proteomes" id="UP001055911">
    <property type="component" value="Chromosome"/>
</dbReference>
<dbReference type="GO" id="GO:0055085">
    <property type="term" value="P:transmembrane transport"/>
    <property type="evidence" value="ECO:0007669"/>
    <property type="project" value="TreeGrafter"/>
</dbReference>
<evidence type="ECO:0000256" key="6">
    <source>
        <dbReference type="SAM" id="Phobius"/>
    </source>
</evidence>
<dbReference type="InterPro" id="IPR002549">
    <property type="entry name" value="AI-2E-like"/>
</dbReference>
<evidence type="ECO:0000256" key="1">
    <source>
        <dbReference type="ARBA" id="ARBA00004141"/>
    </source>
</evidence>
<evidence type="ECO:0000256" key="5">
    <source>
        <dbReference type="ARBA" id="ARBA00023136"/>
    </source>
</evidence>
<evidence type="ECO:0000256" key="3">
    <source>
        <dbReference type="ARBA" id="ARBA00022692"/>
    </source>
</evidence>
<evidence type="ECO:0000256" key="2">
    <source>
        <dbReference type="ARBA" id="ARBA00009773"/>
    </source>
</evidence>
<feature type="transmembrane region" description="Helical" evidence="6">
    <location>
        <begin position="298"/>
        <end position="328"/>
    </location>
</feature>
<proteinExistence type="inferred from homology"/>
<dbReference type="PANTHER" id="PTHR21716:SF62">
    <property type="entry name" value="TRANSPORT PROTEIN YDBI-RELATED"/>
    <property type="match status" value="1"/>
</dbReference>
<organism evidence="7 8">
    <name type="scientific">Fructilactobacillus cliffordii</name>
    <dbReference type="NCBI Taxonomy" id="2940299"/>
    <lineage>
        <taxon>Bacteria</taxon>
        <taxon>Bacillati</taxon>
        <taxon>Bacillota</taxon>
        <taxon>Bacilli</taxon>
        <taxon>Lactobacillales</taxon>
        <taxon>Lactobacillaceae</taxon>
        <taxon>Fructilactobacillus</taxon>
    </lineage>
</organism>
<gene>
    <name evidence="7" type="ORF">M3M40_04755</name>
</gene>
<sequence>MENHWQNFLKNVQLRRTVVLLLLIALIYFCREMITTILLTFIFTFLVTKAVLWIRKRVKIPTPILVIALYLLIVGCIVLVAVLYLPTIIDQGVEYSKAIYKFYQRPHTIQNPQVRNAVVSLMHSVNIPKQLKDSMGVIWSYVTSVGNIGFSMFISLLLSFFFTLELKQTQEFSRKFLSSTFGWFFQDVAYFGNIFVKTFGVVLEAQFFIAICNTVLTTICLAVLGMPDLIIFAIMIFLLSLVPVAGVIISLIPLSISAYTVGGIKYVIYVVIIIAVVHMLEAYVLNPKFMSSKTELPIFYTFVVLLVGEHFWGTWGLIVAVPVFTFFLDVFGVKKVDHPLLPKLDSQALKKNLKKRLK</sequence>
<comment type="subcellular location">
    <subcellularLocation>
        <location evidence="1">Membrane</location>
        <topology evidence="1">Multi-pass membrane protein</topology>
    </subcellularLocation>
</comment>
<accession>A0A9Q8ZT08</accession>
<keyword evidence="4 6" id="KW-1133">Transmembrane helix</keyword>
<feature type="transmembrane region" description="Helical" evidence="6">
    <location>
        <begin position="12"/>
        <end position="29"/>
    </location>
</feature>
<dbReference type="RefSeq" id="WP_252766320.1">
    <property type="nucleotide sequence ID" value="NZ_CP097119.1"/>
</dbReference>
<feature type="transmembrane region" description="Helical" evidence="6">
    <location>
        <begin position="138"/>
        <end position="164"/>
    </location>
</feature>
<reference evidence="7" key="1">
    <citation type="submission" date="2022-05" db="EMBL/GenBank/DDBJ databases">
        <authorList>
            <person name="Oliphant S.A."/>
            <person name="Watson-Haigh N.S."/>
            <person name="Sumby K.M."/>
            <person name="Gardner J.M."/>
            <person name="Jiranek V."/>
        </authorList>
    </citation>
    <scope>NUCLEOTIDE SEQUENCE</scope>
    <source>
        <strain evidence="7">KI4_B1</strain>
    </source>
</reference>
<dbReference type="AlphaFoldDB" id="A0A9Q8ZT08"/>
<protein>
    <submittedName>
        <fullName evidence="7">AI-2E family transporter</fullName>
    </submittedName>
</protein>
<feature type="transmembrane region" description="Helical" evidence="6">
    <location>
        <begin position="35"/>
        <end position="52"/>
    </location>
</feature>
<keyword evidence="3 6" id="KW-0812">Transmembrane</keyword>
<dbReference type="Pfam" id="PF01594">
    <property type="entry name" value="AI-2E_transport"/>
    <property type="match status" value="1"/>
</dbReference>
<feature type="transmembrane region" description="Helical" evidence="6">
    <location>
        <begin position="266"/>
        <end position="286"/>
    </location>
</feature>
<dbReference type="EMBL" id="CP097119">
    <property type="protein sequence ID" value="USS88803.1"/>
    <property type="molecule type" value="Genomic_DNA"/>
</dbReference>
<dbReference type="GO" id="GO:0016020">
    <property type="term" value="C:membrane"/>
    <property type="evidence" value="ECO:0007669"/>
    <property type="project" value="UniProtKB-SubCell"/>
</dbReference>
<feature type="transmembrane region" description="Helical" evidence="6">
    <location>
        <begin position="231"/>
        <end position="254"/>
    </location>
</feature>
<dbReference type="PANTHER" id="PTHR21716">
    <property type="entry name" value="TRANSMEMBRANE PROTEIN"/>
    <property type="match status" value="1"/>
</dbReference>
<evidence type="ECO:0000313" key="8">
    <source>
        <dbReference type="Proteomes" id="UP001055911"/>
    </source>
</evidence>
<keyword evidence="8" id="KW-1185">Reference proteome</keyword>
<comment type="similarity">
    <text evidence="2">Belongs to the autoinducer-2 exporter (AI-2E) (TC 2.A.86) family.</text>
</comment>
<feature type="transmembrane region" description="Helical" evidence="6">
    <location>
        <begin position="207"/>
        <end position="224"/>
    </location>
</feature>
<name>A0A9Q8ZT08_9LACO</name>
<evidence type="ECO:0000313" key="7">
    <source>
        <dbReference type="EMBL" id="USS88803.1"/>
    </source>
</evidence>